<dbReference type="Pfam" id="PF00646">
    <property type="entry name" value="F-box"/>
    <property type="match status" value="1"/>
</dbReference>
<comment type="caution">
    <text evidence="2">The sequence shown here is derived from an EMBL/GenBank/DDBJ whole genome shotgun (WGS) entry which is preliminary data.</text>
</comment>
<evidence type="ECO:0000313" key="2">
    <source>
        <dbReference type="EMBL" id="RHN67677.1"/>
    </source>
</evidence>
<proteinExistence type="predicted"/>
<accession>A0A396IXN0</accession>
<dbReference type="Gramene" id="rna15888">
    <property type="protein sequence ID" value="RHN67677.1"/>
    <property type="gene ID" value="gene15888"/>
</dbReference>
<feature type="domain" description="F-box" evidence="1">
    <location>
        <begin position="27"/>
        <end position="50"/>
    </location>
</feature>
<dbReference type="Proteomes" id="UP000265566">
    <property type="component" value="Chromosome 3"/>
</dbReference>
<reference evidence="2" key="1">
    <citation type="journal article" date="2018" name="Nat. Plants">
        <title>Whole-genome landscape of Medicago truncatula symbiotic genes.</title>
        <authorList>
            <person name="Pecrix Y."/>
            <person name="Gamas P."/>
            <person name="Carrere S."/>
        </authorList>
    </citation>
    <scope>NUCLEOTIDE SEQUENCE</scope>
    <source>
        <tissue evidence="2">Leaves</tissue>
    </source>
</reference>
<protein>
    <recommendedName>
        <fullName evidence="1">F-box domain-containing protein</fullName>
    </recommendedName>
</protein>
<organism evidence="2">
    <name type="scientific">Medicago truncatula</name>
    <name type="common">Barrel medic</name>
    <name type="synonym">Medicago tribuloides</name>
    <dbReference type="NCBI Taxonomy" id="3880"/>
    <lineage>
        <taxon>Eukaryota</taxon>
        <taxon>Viridiplantae</taxon>
        <taxon>Streptophyta</taxon>
        <taxon>Embryophyta</taxon>
        <taxon>Tracheophyta</taxon>
        <taxon>Spermatophyta</taxon>
        <taxon>Magnoliopsida</taxon>
        <taxon>eudicotyledons</taxon>
        <taxon>Gunneridae</taxon>
        <taxon>Pentapetalae</taxon>
        <taxon>rosids</taxon>
        <taxon>fabids</taxon>
        <taxon>Fabales</taxon>
        <taxon>Fabaceae</taxon>
        <taxon>Papilionoideae</taxon>
        <taxon>50 kb inversion clade</taxon>
        <taxon>NPAAA clade</taxon>
        <taxon>Hologalegina</taxon>
        <taxon>IRL clade</taxon>
        <taxon>Trifolieae</taxon>
        <taxon>Medicago</taxon>
    </lineage>
</organism>
<gene>
    <name evidence="2" type="ORF">MtrunA17_Chr3g0105261</name>
</gene>
<name>A0A396IXN0_MEDTR</name>
<dbReference type="InterPro" id="IPR001810">
    <property type="entry name" value="F-box_dom"/>
</dbReference>
<evidence type="ECO:0000259" key="1">
    <source>
        <dbReference type="Pfam" id="PF00646"/>
    </source>
</evidence>
<dbReference type="AlphaFoldDB" id="A0A396IXN0"/>
<dbReference type="EMBL" id="PSQE01000003">
    <property type="protein sequence ID" value="RHN67677.1"/>
    <property type="molecule type" value="Genomic_DNA"/>
</dbReference>
<sequence>MFPSVRNRRLAWDPLKRHRSMASAAFLPSELIVEIISWLPVKYLMQFRILASNAKPVLMFCGT</sequence>